<keyword evidence="2 4" id="KW-0863">Zinc-finger</keyword>
<dbReference type="SUPFAM" id="SSF144232">
    <property type="entry name" value="HIT/MYND zinc finger-like"/>
    <property type="match status" value="1"/>
</dbReference>
<accession>A0ABQ8FU53</accession>
<dbReference type="PROSITE" id="PS01360">
    <property type="entry name" value="ZF_MYND_1"/>
    <property type="match status" value="1"/>
</dbReference>
<reference evidence="7 8" key="1">
    <citation type="journal article" date="2021" name="Nat. Commun.">
        <title>Genetic determinants of endophytism in the Arabidopsis root mycobiome.</title>
        <authorList>
            <person name="Mesny F."/>
            <person name="Miyauchi S."/>
            <person name="Thiergart T."/>
            <person name="Pickel B."/>
            <person name="Atanasova L."/>
            <person name="Karlsson M."/>
            <person name="Huettel B."/>
            <person name="Barry K.W."/>
            <person name="Haridas S."/>
            <person name="Chen C."/>
            <person name="Bauer D."/>
            <person name="Andreopoulos W."/>
            <person name="Pangilinan J."/>
            <person name="LaButti K."/>
            <person name="Riley R."/>
            <person name="Lipzen A."/>
            <person name="Clum A."/>
            <person name="Drula E."/>
            <person name="Henrissat B."/>
            <person name="Kohler A."/>
            <person name="Grigoriev I.V."/>
            <person name="Martin F.M."/>
            <person name="Hacquard S."/>
        </authorList>
    </citation>
    <scope>NUCLEOTIDE SEQUENCE [LARGE SCALE GENOMIC DNA]</scope>
    <source>
        <strain evidence="7 8">MPI-SDFR-AT-0080</strain>
    </source>
</reference>
<organism evidence="7 8">
    <name type="scientific">Macrophomina phaseolina</name>
    <dbReference type="NCBI Taxonomy" id="35725"/>
    <lineage>
        <taxon>Eukaryota</taxon>
        <taxon>Fungi</taxon>
        <taxon>Dikarya</taxon>
        <taxon>Ascomycota</taxon>
        <taxon>Pezizomycotina</taxon>
        <taxon>Dothideomycetes</taxon>
        <taxon>Dothideomycetes incertae sedis</taxon>
        <taxon>Botryosphaeriales</taxon>
        <taxon>Botryosphaeriaceae</taxon>
        <taxon>Macrophomina</taxon>
    </lineage>
</organism>
<sequence>MAHNNGTAATVCASCGKTSTDLKRCAKCHSEHYCNRDCQKAHWKTHKKVCASRATAASALSSSNNNTASNGSGTSSSTTTGTSSPKNLDVAIPNPFTRLDARTWLHDRSERDTYKLLIDAYRLRMEDDYNFEGDVDDDCVLSGLVSSSIGGFTRFLRLLHRRAPDLLPSWWNKGKEEECKRAGMRRGAWEDLGCTVEKSDIVEHYGDARMPMQLRMFAETIYGKGPGGQSGTAMREMMMAMENGGADSGLQIETVDTSALLAGLMSRH</sequence>
<gene>
    <name evidence="7" type="ORF">B0J12DRAFT_685321</name>
</gene>
<dbReference type="InterPro" id="IPR002893">
    <property type="entry name" value="Znf_MYND"/>
</dbReference>
<dbReference type="Gene3D" id="6.10.140.2220">
    <property type="match status" value="1"/>
</dbReference>
<comment type="caution">
    <text evidence="7">The sequence shown here is derived from an EMBL/GenBank/DDBJ whole genome shotgun (WGS) entry which is preliminary data.</text>
</comment>
<keyword evidence="3" id="KW-0862">Zinc</keyword>
<proteinExistence type="predicted"/>
<keyword evidence="8" id="KW-1185">Reference proteome</keyword>
<evidence type="ECO:0000256" key="5">
    <source>
        <dbReference type="SAM" id="MobiDB-lite"/>
    </source>
</evidence>
<keyword evidence="1" id="KW-0479">Metal-binding</keyword>
<evidence type="ECO:0000256" key="1">
    <source>
        <dbReference type="ARBA" id="ARBA00022723"/>
    </source>
</evidence>
<name>A0ABQ8FU53_9PEZI</name>
<dbReference type="EMBL" id="JAGTJR010000056">
    <property type="protein sequence ID" value="KAH7026760.1"/>
    <property type="molecule type" value="Genomic_DNA"/>
</dbReference>
<dbReference type="InterPro" id="IPR024119">
    <property type="entry name" value="TF_DEAF-1"/>
</dbReference>
<feature type="region of interest" description="Disordered" evidence="5">
    <location>
        <begin position="61"/>
        <end position="92"/>
    </location>
</feature>
<dbReference type="PANTHER" id="PTHR10237:SF14">
    <property type="entry name" value="MYND-TYPE DOMAIN-CONTAINING PROTEIN"/>
    <property type="match status" value="1"/>
</dbReference>
<feature type="compositionally biased region" description="Low complexity" evidence="5">
    <location>
        <begin position="61"/>
        <end position="84"/>
    </location>
</feature>
<evidence type="ECO:0000313" key="7">
    <source>
        <dbReference type="EMBL" id="KAH7026760.1"/>
    </source>
</evidence>
<dbReference type="Proteomes" id="UP000774617">
    <property type="component" value="Unassembled WGS sequence"/>
</dbReference>
<dbReference type="PROSITE" id="PS50865">
    <property type="entry name" value="ZF_MYND_2"/>
    <property type="match status" value="1"/>
</dbReference>
<dbReference type="Pfam" id="PF01753">
    <property type="entry name" value="zf-MYND"/>
    <property type="match status" value="1"/>
</dbReference>
<evidence type="ECO:0000259" key="6">
    <source>
        <dbReference type="PROSITE" id="PS50865"/>
    </source>
</evidence>
<evidence type="ECO:0000256" key="2">
    <source>
        <dbReference type="ARBA" id="ARBA00022771"/>
    </source>
</evidence>
<dbReference type="PANTHER" id="PTHR10237">
    <property type="entry name" value="DEFORMED EPIDERMAL AUTOREGULATORY FACTOR 1 HOMOLOG SUPPRESSIN"/>
    <property type="match status" value="1"/>
</dbReference>
<evidence type="ECO:0000256" key="4">
    <source>
        <dbReference type="PROSITE-ProRule" id="PRU00134"/>
    </source>
</evidence>
<protein>
    <submittedName>
        <fullName evidence="7">MYND domain protein</fullName>
    </submittedName>
</protein>
<feature type="domain" description="MYND-type" evidence="6">
    <location>
        <begin position="12"/>
        <end position="50"/>
    </location>
</feature>
<evidence type="ECO:0000256" key="3">
    <source>
        <dbReference type="ARBA" id="ARBA00022833"/>
    </source>
</evidence>
<evidence type="ECO:0000313" key="8">
    <source>
        <dbReference type="Proteomes" id="UP000774617"/>
    </source>
</evidence>